<dbReference type="SUPFAM" id="SSF47203">
    <property type="entry name" value="Acyl-CoA dehydrogenase C-terminal domain-like"/>
    <property type="match status" value="1"/>
</dbReference>
<comment type="cofactor">
    <cofactor evidence="1">
        <name>FAD</name>
        <dbReference type="ChEBI" id="CHEBI:57692"/>
    </cofactor>
</comment>
<organism evidence="8 9">
    <name type="scientific">Spongisporangium articulatum</name>
    <dbReference type="NCBI Taxonomy" id="3362603"/>
    <lineage>
        <taxon>Bacteria</taxon>
        <taxon>Bacillati</taxon>
        <taxon>Actinomycetota</taxon>
        <taxon>Actinomycetes</taxon>
        <taxon>Kineosporiales</taxon>
        <taxon>Kineosporiaceae</taxon>
        <taxon>Spongisporangium</taxon>
    </lineage>
</organism>
<evidence type="ECO:0000256" key="2">
    <source>
        <dbReference type="ARBA" id="ARBA00009347"/>
    </source>
</evidence>
<feature type="domain" description="Acyl-CoA dehydrogenase/oxidase N-terminal" evidence="7">
    <location>
        <begin position="30"/>
        <end position="85"/>
    </location>
</feature>
<proteinExistence type="inferred from homology"/>
<comment type="caution">
    <text evidence="8">The sequence shown here is derived from an EMBL/GenBank/DDBJ whole genome shotgun (WGS) entry which is preliminary data.</text>
</comment>
<reference evidence="8 9" key="1">
    <citation type="submission" date="2024-10" db="EMBL/GenBank/DDBJ databases">
        <title>The Natural Products Discovery Center: Release of the First 8490 Sequenced Strains for Exploring Actinobacteria Biosynthetic Diversity.</title>
        <authorList>
            <person name="Kalkreuter E."/>
            <person name="Kautsar S.A."/>
            <person name="Yang D."/>
            <person name="Bader C.D."/>
            <person name="Teijaro C.N."/>
            <person name="Fluegel L."/>
            <person name="Davis C.M."/>
            <person name="Simpson J.R."/>
            <person name="Lauterbach L."/>
            <person name="Steele A.D."/>
            <person name="Gui C."/>
            <person name="Meng S."/>
            <person name="Li G."/>
            <person name="Viehrig K."/>
            <person name="Ye F."/>
            <person name="Su P."/>
            <person name="Kiefer A.F."/>
            <person name="Nichols A."/>
            <person name="Cepeda A.J."/>
            <person name="Yan W."/>
            <person name="Fan B."/>
            <person name="Jiang Y."/>
            <person name="Adhikari A."/>
            <person name="Zheng C.-J."/>
            <person name="Schuster L."/>
            <person name="Cowan T.M."/>
            <person name="Smanski M.J."/>
            <person name="Chevrette M.G."/>
            <person name="De Carvalho L.P.S."/>
            <person name="Shen B."/>
        </authorList>
    </citation>
    <scope>NUCLEOTIDE SEQUENCE [LARGE SCALE GENOMIC DNA]</scope>
    <source>
        <strain evidence="8 9">NPDC049639</strain>
    </source>
</reference>
<evidence type="ECO:0000256" key="3">
    <source>
        <dbReference type="ARBA" id="ARBA00022630"/>
    </source>
</evidence>
<feature type="domain" description="Acyl-CoA dehydrogenase/oxidase C-terminal" evidence="6">
    <location>
        <begin position="168"/>
        <end position="301"/>
    </location>
</feature>
<comment type="similarity">
    <text evidence="2">Belongs to the acyl-CoA dehydrogenase family.</text>
</comment>
<sequence length="308" mass="32353">MDFSFTPDQLALRDGLREALKGLDDAPDAALAWSRLSDLGLPVALVPEADGGLGLDELDLVLCVEETGRAALPVPVVETCLVAPHLLTPAALGEPATVVLDGSDLAPWAGLARTALVGDRTAVRRTPALNPVHAVDPYRPLGRPTAPGERLDVDRGALDKGWRAGVLGTAAQLVGLGARAVELAVEHVRERHQFGVPVGSFQAVKHQLADGYRAVELARPLVHAAAWAQATGAPTAERDVSAAKARAGTAAGLAARAALQCHGAMGYTREHPLHRWLTRIWALQAAWGTGAEHREVVARALGLIEEDA</sequence>
<evidence type="ECO:0000256" key="1">
    <source>
        <dbReference type="ARBA" id="ARBA00001974"/>
    </source>
</evidence>
<dbReference type="PANTHER" id="PTHR43884">
    <property type="entry name" value="ACYL-COA DEHYDROGENASE"/>
    <property type="match status" value="1"/>
</dbReference>
<keyword evidence="4" id="KW-0274">FAD</keyword>
<evidence type="ECO:0000313" key="8">
    <source>
        <dbReference type="EMBL" id="MFI7589772.1"/>
    </source>
</evidence>
<accession>A0ABW8AVW9</accession>
<evidence type="ECO:0000259" key="6">
    <source>
        <dbReference type="Pfam" id="PF00441"/>
    </source>
</evidence>
<dbReference type="InterPro" id="IPR036250">
    <property type="entry name" value="AcylCo_DH-like_C"/>
</dbReference>
<evidence type="ECO:0000256" key="5">
    <source>
        <dbReference type="ARBA" id="ARBA00023002"/>
    </source>
</evidence>
<dbReference type="InterPro" id="IPR037069">
    <property type="entry name" value="AcylCoA_DH/ox_N_sf"/>
</dbReference>
<evidence type="ECO:0000259" key="7">
    <source>
        <dbReference type="Pfam" id="PF02771"/>
    </source>
</evidence>
<dbReference type="Gene3D" id="1.10.540.10">
    <property type="entry name" value="Acyl-CoA dehydrogenase/oxidase, N-terminal domain"/>
    <property type="match status" value="1"/>
</dbReference>
<dbReference type="Gene3D" id="1.20.140.10">
    <property type="entry name" value="Butyryl-CoA Dehydrogenase, subunit A, domain 3"/>
    <property type="match status" value="1"/>
</dbReference>
<dbReference type="InterPro" id="IPR009100">
    <property type="entry name" value="AcylCoA_DH/oxidase_NM_dom_sf"/>
</dbReference>
<dbReference type="Pfam" id="PF02771">
    <property type="entry name" value="Acyl-CoA_dh_N"/>
    <property type="match status" value="1"/>
</dbReference>
<dbReference type="SUPFAM" id="SSF56645">
    <property type="entry name" value="Acyl-CoA dehydrogenase NM domain-like"/>
    <property type="match status" value="1"/>
</dbReference>
<evidence type="ECO:0000313" key="9">
    <source>
        <dbReference type="Proteomes" id="UP001612915"/>
    </source>
</evidence>
<name>A0ABW8AVW9_9ACTN</name>
<evidence type="ECO:0000256" key="4">
    <source>
        <dbReference type="ARBA" id="ARBA00022827"/>
    </source>
</evidence>
<dbReference type="Pfam" id="PF00441">
    <property type="entry name" value="Acyl-CoA_dh_1"/>
    <property type="match status" value="1"/>
</dbReference>
<dbReference type="EMBL" id="JBITLV010000009">
    <property type="protein sequence ID" value="MFI7589772.1"/>
    <property type="molecule type" value="Genomic_DNA"/>
</dbReference>
<dbReference type="InterPro" id="IPR013786">
    <property type="entry name" value="AcylCoA_DH/ox_N"/>
</dbReference>
<keyword evidence="3" id="KW-0285">Flavoprotein</keyword>
<keyword evidence="9" id="KW-1185">Reference proteome</keyword>
<dbReference type="Proteomes" id="UP001612915">
    <property type="component" value="Unassembled WGS sequence"/>
</dbReference>
<dbReference type="RefSeq" id="WP_398284373.1">
    <property type="nucleotide sequence ID" value="NZ_JBITLV010000009.1"/>
</dbReference>
<keyword evidence="5" id="KW-0560">Oxidoreductase</keyword>
<gene>
    <name evidence="8" type="ORF">ACIB24_22105</name>
</gene>
<dbReference type="PANTHER" id="PTHR43884:SF20">
    <property type="entry name" value="ACYL-COA DEHYDROGENASE FADE28"/>
    <property type="match status" value="1"/>
</dbReference>
<dbReference type="InterPro" id="IPR009075">
    <property type="entry name" value="AcylCo_DH/oxidase_C"/>
</dbReference>
<protein>
    <submittedName>
        <fullName evidence="8">Acyl-CoA dehydrogenase family protein</fullName>
    </submittedName>
</protein>